<dbReference type="EMBL" id="ABFC01001202">
    <property type="protein sequence ID" value="EFA27668.1"/>
    <property type="molecule type" value="Genomic_DNA"/>
</dbReference>
<dbReference type="InterPro" id="IPR018004">
    <property type="entry name" value="KilA/APSES_HTH"/>
</dbReference>
<dbReference type="Gene3D" id="1.10.10.60">
    <property type="entry name" value="Homeodomain-like"/>
    <property type="match status" value="1"/>
</dbReference>
<dbReference type="Pfam" id="PF13936">
    <property type="entry name" value="HTH_38"/>
    <property type="match status" value="1"/>
</dbReference>
<dbReference type="InterPro" id="IPR025246">
    <property type="entry name" value="IS30-like_HTH"/>
</dbReference>
<dbReference type="AlphaFoldDB" id="A0A7G2JW23"/>
<evidence type="ECO:0000313" key="2">
    <source>
        <dbReference type="EMBL" id="EFA27668.1"/>
    </source>
</evidence>
<dbReference type="SUPFAM" id="SSF46689">
    <property type="entry name" value="Homeodomain-like"/>
    <property type="match status" value="1"/>
</dbReference>
<dbReference type="InterPro" id="IPR017880">
    <property type="entry name" value="KilA_N"/>
</dbReference>
<gene>
    <name evidence="2" type="ORF">HAINFHK1212_0567</name>
</gene>
<name>A0A7G2JW23_HAEIF</name>
<organism evidence="2">
    <name type="scientific">Haemophilus influenzae HK1212</name>
    <dbReference type="NCBI Taxonomy" id="456482"/>
    <lineage>
        <taxon>Bacteria</taxon>
        <taxon>Pseudomonadati</taxon>
        <taxon>Pseudomonadota</taxon>
        <taxon>Gammaproteobacteria</taxon>
        <taxon>Pasteurellales</taxon>
        <taxon>Pasteurellaceae</taxon>
        <taxon>Haemophilus</taxon>
    </lineage>
</organism>
<sequence length="183" mass="20789">MKNQIILANEVIALDEHGRISLNTLHKLSGTGKEKQPALWLRLNGTQELIAELDQSTDLKIAPITAIKGGLEQGTYAHELLAVSYAGWISPRFQLQVNQAFLDSHRQPTVSENINISKDEYIDLLKSKIHLLERKKKHHRRANKPLSMQEKSQIVLLHRQGLSNRQIAEQLNRSIATVWALVR</sequence>
<dbReference type="InterPro" id="IPR009057">
    <property type="entry name" value="Homeodomain-like_sf"/>
</dbReference>
<comment type="caution">
    <text evidence="2">The sequence shown here is derived from an EMBL/GenBank/DDBJ whole genome shotgun (WGS) entry which is preliminary data.</text>
</comment>
<accession>A0A7G2JW23</accession>
<feature type="domain" description="KilA-N" evidence="1">
    <location>
        <begin position="1"/>
        <end position="104"/>
    </location>
</feature>
<evidence type="ECO:0000259" key="1">
    <source>
        <dbReference type="PROSITE" id="PS51301"/>
    </source>
</evidence>
<dbReference type="Pfam" id="PF04383">
    <property type="entry name" value="KilA-N"/>
    <property type="match status" value="1"/>
</dbReference>
<dbReference type="SMART" id="SM01252">
    <property type="entry name" value="KilA-N"/>
    <property type="match status" value="1"/>
</dbReference>
<protein>
    <submittedName>
        <fullName evidence="2">KilA protein</fullName>
    </submittedName>
</protein>
<reference evidence="2" key="1">
    <citation type="journal article" date="2010" name="Genomics">
        <title>Tracing phylogenomic events leading to diversity of Haemophilus influenzae and the emergence of Brazilian Purpuric Fever (BPF)-associated clones.</title>
        <authorList>
            <person name="Papazisi L."/>
            <person name="Ratnayake S."/>
            <person name="Remortel B.G."/>
            <person name="Bock G.R."/>
            <person name="Liang W."/>
            <person name="Saeed A.I."/>
            <person name="Liu J."/>
            <person name="Fleischmann R.D."/>
            <person name="Kilian M."/>
            <person name="Peterson S.N."/>
        </authorList>
    </citation>
    <scope>NUCLEOTIDE SEQUENCE [LARGE SCALE GENOMIC DNA]</scope>
    <source>
        <strain evidence="2">HK1212</strain>
    </source>
</reference>
<proteinExistence type="predicted"/>
<dbReference type="PROSITE" id="PS51301">
    <property type="entry name" value="KILA_N"/>
    <property type="match status" value="1"/>
</dbReference>